<dbReference type="EMBL" id="FNHU01000015">
    <property type="protein sequence ID" value="SDN14129.1"/>
    <property type="molecule type" value="Genomic_DNA"/>
</dbReference>
<dbReference type="Pfam" id="PF01243">
    <property type="entry name" value="PNPOx_N"/>
    <property type="match status" value="1"/>
</dbReference>
<dbReference type="OrthoDB" id="9788889at2"/>
<protein>
    <submittedName>
        <fullName evidence="2">Pyridoxamine 5'-phosphate oxidase</fullName>
    </submittedName>
</protein>
<feature type="domain" description="Pyridoxamine 5'-phosphate oxidase N-terminal" evidence="1">
    <location>
        <begin position="16"/>
        <end position="145"/>
    </location>
</feature>
<dbReference type="InterPro" id="IPR011576">
    <property type="entry name" value="Pyridox_Oxase_N"/>
</dbReference>
<evidence type="ECO:0000313" key="3">
    <source>
        <dbReference type="Proteomes" id="UP000199671"/>
    </source>
</evidence>
<sequence>MEWNTDSSLGVSTIMERVSTILDEHDMCVLGTVGAQEPRLTPCFFAPLDEHRLVFVSSRGSRHVAHMRADPHCSALVLPEQREQGRLVSLLLAGEVTCPQGRSRLSALTSYMARMLSRLPSAASSMHGLLDKKVFVLDAESIELVDTRLCRGTMRVGRRPRG</sequence>
<dbReference type="SUPFAM" id="SSF50475">
    <property type="entry name" value="FMN-binding split barrel"/>
    <property type="match status" value="1"/>
</dbReference>
<evidence type="ECO:0000259" key="1">
    <source>
        <dbReference type="Pfam" id="PF01243"/>
    </source>
</evidence>
<name>A0A1G9YY45_9ACTO</name>
<evidence type="ECO:0000313" key="2">
    <source>
        <dbReference type="EMBL" id="SDN14129.1"/>
    </source>
</evidence>
<proteinExistence type="predicted"/>
<reference evidence="2 3" key="1">
    <citation type="submission" date="2016-10" db="EMBL/GenBank/DDBJ databases">
        <authorList>
            <person name="de Groot N.N."/>
        </authorList>
    </citation>
    <scope>NUCLEOTIDE SEQUENCE [LARGE SCALE GENOMIC DNA]</scope>
    <source>
        <strain evidence="2 3">KPR-7B</strain>
    </source>
</reference>
<dbReference type="RefSeq" id="WP_092612169.1">
    <property type="nucleotide sequence ID" value="NZ_FNHU01000015.1"/>
</dbReference>
<dbReference type="Proteomes" id="UP000199671">
    <property type="component" value="Unassembled WGS sequence"/>
</dbReference>
<gene>
    <name evidence="2" type="ORF">SAMN04487766_1153</name>
</gene>
<dbReference type="Gene3D" id="2.30.110.10">
    <property type="entry name" value="Electron Transport, Fmn-binding Protein, Chain A"/>
    <property type="match status" value="1"/>
</dbReference>
<dbReference type="InterPro" id="IPR012349">
    <property type="entry name" value="Split_barrel_FMN-bd"/>
</dbReference>
<organism evidence="2 3">
    <name type="scientific">Actinomyces ruminicola</name>
    <dbReference type="NCBI Taxonomy" id="332524"/>
    <lineage>
        <taxon>Bacteria</taxon>
        <taxon>Bacillati</taxon>
        <taxon>Actinomycetota</taxon>
        <taxon>Actinomycetes</taxon>
        <taxon>Actinomycetales</taxon>
        <taxon>Actinomycetaceae</taxon>
        <taxon>Actinomyces</taxon>
    </lineage>
</organism>
<accession>A0A1G9YY45</accession>
<dbReference type="AlphaFoldDB" id="A0A1G9YY45"/>